<name>A0ABX2F475_9PSEU</name>
<protein>
    <submittedName>
        <fullName evidence="5">L-glyceraldehyde 3-phosphate reductase</fullName>
    </submittedName>
</protein>
<dbReference type="NCBIfam" id="NF007388">
    <property type="entry name" value="PRK09912.1"/>
    <property type="match status" value="1"/>
</dbReference>
<gene>
    <name evidence="5" type="ORF">GC106_33460</name>
</gene>
<dbReference type="InterPro" id="IPR005399">
    <property type="entry name" value="K_chnl_volt-dep_bsu_KCNAB-rel"/>
</dbReference>
<evidence type="ECO:0000256" key="2">
    <source>
        <dbReference type="ARBA" id="ARBA00022857"/>
    </source>
</evidence>
<dbReference type="InterPro" id="IPR023210">
    <property type="entry name" value="NADP_OxRdtase_dom"/>
</dbReference>
<organism evidence="5 6">
    <name type="scientific">Kibdelosporangium persicum</name>
    <dbReference type="NCBI Taxonomy" id="2698649"/>
    <lineage>
        <taxon>Bacteria</taxon>
        <taxon>Bacillati</taxon>
        <taxon>Actinomycetota</taxon>
        <taxon>Actinomycetes</taxon>
        <taxon>Pseudonocardiales</taxon>
        <taxon>Pseudonocardiaceae</taxon>
        <taxon>Kibdelosporangium</taxon>
    </lineage>
</organism>
<evidence type="ECO:0000256" key="1">
    <source>
        <dbReference type="ARBA" id="ARBA00006515"/>
    </source>
</evidence>
<reference evidence="5 6" key="1">
    <citation type="submission" date="2020-01" db="EMBL/GenBank/DDBJ databases">
        <title>Kibdelosporangium persica a novel Actinomycetes from a hot desert in Iran.</title>
        <authorList>
            <person name="Safaei N."/>
            <person name="Zaburannyi N."/>
            <person name="Mueller R."/>
            <person name="Wink J."/>
        </authorList>
    </citation>
    <scope>NUCLEOTIDE SEQUENCE [LARGE SCALE GENOMIC DNA]</scope>
    <source>
        <strain evidence="5 6">4NS15</strain>
    </source>
</reference>
<feature type="domain" description="NADP-dependent oxidoreductase" evidence="4">
    <location>
        <begin position="28"/>
        <end position="326"/>
    </location>
</feature>
<accession>A0ABX2F475</accession>
<sequence length="342" mass="37958">MVYTADERRYDKAEFRRSGRSGLKLPLISLGLWQNFGGSRPYEHGRRIARRAFDLGVTHFDLANNYGPPYGSAEENFGRILRDDLRPYRDELVISTKAGYDMWPGPYGDHGSRKYLLASLDQSLGRMGLDYVDIFYSHRFDPDTPLEETMGALVSAVQQGKALYVGISSYSPAKTREAAALLRQAGVPLLIHQPSYSMLNRWIEPELLDALEEVGAGCIAFSPLAQGLLTDKYLNGVPEGSRATQQGSLRQDHLSEENLDRVRGLNSIAQRRGQKLSQLALSWVLRDPRVTSALIGVSSVEQLEENLAALDGPPLTSDELAEIDKHAVESGLDLWRPSRVAG</sequence>
<evidence type="ECO:0000259" key="4">
    <source>
        <dbReference type="Pfam" id="PF00248"/>
    </source>
</evidence>
<keyword evidence="6" id="KW-1185">Reference proteome</keyword>
<evidence type="ECO:0000313" key="5">
    <source>
        <dbReference type="EMBL" id="NRN66128.1"/>
    </source>
</evidence>
<evidence type="ECO:0000313" key="6">
    <source>
        <dbReference type="Proteomes" id="UP000763557"/>
    </source>
</evidence>
<evidence type="ECO:0000256" key="3">
    <source>
        <dbReference type="ARBA" id="ARBA00023002"/>
    </source>
</evidence>
<comment type="similarity">
    <text evidence="1">Belongs to the shaker potassium channel beta subunit family.</text>
</comment>
<keyword evidence="2" id="KW-0521">NADP</keyword>
<dbReference type="RefSeq" id="WP_173131575.1">
    <property type="nucleotide sequence ID" value="NZ_CBCSGW010000095.1"/>
</dbReference>
<dbReference type="Pfam" id="PF00248">
    <property type="entry name" value="Aldo_ket_red"/>
    <property type="match status" value="1"/>
</dbReference>
<dbReference type="PANTHER" id="PTHR43150">
    <property type="entry name" value="HYPERKINETIC, ISOFORM M"/>
    <property type="match status" value="1"/>
</dbReference>
<dbReference type="Gene3D" id="3.20.20.100">
    <property type="entry name" value="NADP-dependent oxidoreductase domain"/>
    <property type="match status" value="1"/>
</dbReference>
<dbReference type="EMBL" id="JAAATY010000009">
    <property type="protein sequence ID" value="NRN66128.1"/>
    <property type="molecule type" value="Genomic_DNA"/>
</dbReference>
<dbReference type="SUPFAM" id="SSF51430">
    <property type="entry name" value="NAD(P)-linked oxidoreductase"/>
    <property type="match status" value="1"/>
</dbReference>
<dbReference type="Proteomes" id="UP000763557">
    <property type="component" value="Unassembled WGS sequence"/>
</dbReference>
<dbReference type="InterPro" id="IPR036812">
    <property type="entry name" value="NAD(P)_OxRdtase_dom_sf"/>
</dbReference>
<comment type="caution">
    <text evidence="5">The sequence shown here is derived from an EMBL/GenBank/DDBJ whole genome shotgun (WGS) entry which is preliminary data.</text>
</comment>
<proteinExistence type="inferred from homology"/>
<keyword evidence="3" id="KW-0560">Oxidoreductase</keyword>
<dbReference type="PANTHER" id="PTHR43150:SF4">
    <property type="entry name" value="L-GLYCERALDEHYDE 3-PHOSPHATE REDUCTASE"/>
    <property type="match status" value="1"/>
</dbReference>